<organism evidence="4 5">
    <name type="scientific">Tenacibaculum gallaicum</name>
    <dbReference type="NCBI Taxonomy" id="561505"/>
    <lineage>
        <taxon>Bacteria</taxon>
        <taxon>Pseudomonadati</taxon>
        <taxon>Bacteroidota</taxon>
        <taxon>Flavobacteriia</taxon>
        <taxon>Flavobacteriales</taxon>
        <taxon>Flavobacteriaceae</taxon>
        <taxon>Tenacibaculum</taxon>
    </lineage>
</organism>
<feature type="domain" description="Secretion system C-terminal sorting" evidence="3">
    <location>
        <begin position="1161"/>
        <end position="1224"/>
    </location>
</feature>
<evidence type="ECO:0000259" key="3">
    <source>
        <dbReference type="Pfam" id="PF18962"/>
    </source>
</evidence>
<feature type="chain" id="PRO_5017788851" evidence="2">
    <location>
        <begin position="36"/>
        <end position="1226"/>
    </location>
</feature>
<dbReference type="Proteomes" id="UP000256884">
    <property type="component" value="Unassembled WGS sequence"/>
</dbReference>
<dbReference type="AlphaFoldDB" id="A0A3E0I7L8"/>
<feature type="signal peptide" evidence="2">
    <location>
        <begin position="1"/>
        <end position="35"/>
    </location>
</feature>
<keyword evidence="1 2" id="KW-0732">Signal</keyword>
<dbReference type="InterPro" id="IPR026444">
    <property type="entry name" value="Secre_tail"/>
</dbReference>
<evidence type="ECO:0000256" key="2">
    <source>
        <dbReference type="SAM" id="SignalP"/>
    </source>
</evidence>
<accession>A0A3E0I7L8</accession>
<proteinExistence type="predicted"/>
<sequence>MCEQQLNFNHIFIMKKITFLLIGFILCFSSQQLRAQTVFDWETAVDNGPNVTQTVSGIIVTVTASSGDITYVDGAGYNGSSGNIIAPPSANVDASMTVSFNQAVDIATVFALDADATTGSTWTFTPTGGSNSPVDEFVPHNAGVTVNLNWTNVTSFIITTSQSVESFGLDDITLAAACTAPDVPTVTSTPATVCTGGTASLNISGALNDATAWHIYTGSCGGTQIGTTTTGTFAIPGTISSSTTYFVRGEGGCVTPGSCGTVTITPQALDDASFNYGAASYCANDADPTPTITGTTGGTFSSTAGLSINASNGTIDVSASTPGIYTVTYTTAGTCPNSSNVSVTINAVDDASFNYSTASYCVNDADPTPTITGTTGGTFSSTAGLSINASNGTIDVSASTPNSYIVTYTTTGTCPNSSNVIVTINALDDASFSYSAASYCVSDVDPTPTITGLGGGTFSSTAGLSINASTGAIDVSASTPNSYIVTYTTAGTCPNSSNVSVTINASDDASFSYSAASYCVSDTDPTPTITGLTGGTFSSTLGLTINASTGVIDVSASNPNTYTVTYTTAGACPNSSNVSVTINDIDDTSFSYGAINYCVNDADPTPTITGLAGGTFSSTPSVGLSINTSTGTIDVSASTPNSYIVTYTTSGTCPNSSNIFVAINALDDASFNYNAASYTSTDSDPTPTITGLGGGTFSSTAGLSINASTGAIDVSTSIPNTYTVTYTTAGTCPNSSNVSVTITGTYTWTGATDNDWNTASNWNYNAVPSTNADIVIPSGLTNYPTASSAVTFNSLTINNGASFIPQSTVTGTVTYKRSLPTTNWYLVSPPVVGETIQDVIANHTLASGTGGNLGLAPYSNITGPAWLYAQTSSTGTVTSGTGVSIKLASPGDVSITGTINTSNVSKGITTGSRTNYNLIGNPYTSYINSANFAAANTVILTEETIWLWNGSQYITKNAIEDIEIAPGQGFFVEAAASSNVIFAFSNQSHQNSDTFMRQEPIPSIELSVNNSDIKRSTKVFYASGKTTGYDKSYDSKMFGEDTSGLAVFTELLTNNQGKQLAIQTLPDNDYENMVVPVGLRALNGEEVTFSINTKNIPANLKVYLEDRINNVFTNLSEENYTTTLNKDSNSIGQFYLHTSSEKPTSIIQPSIDNISIYSSSNNEITIIGLQTKANVAVYSILGKEILNKNITSNGVSKISLPNISTGVYIVKLNSDLGEISKKVILK</sequence>
<dbReference type="NCBIfam" id="TIGR04183">
    <property type="entry name" value="Por_Secre_tail"/>
    <property type="match status" value="1"/>
</dbReference>
<dbReference type="EMBL" id="QUNS01000002">
    <property type="protein sequence ID" value="REH54754.1"/>
    <property type="molecule type" value="Genomic_DNA"/>
</dbReference>
<comment type="caution">
    <text evidence="4">The sequence shown here is derived from an EMBL/GenBank/DDBJ whole genome shotgun (WGS) entry which is preliminary data.</text>
</comment>
<keyword evidence="5" id="KW-1185">Reference proteome</keyword>
<reference evidence="4 5" key="1">
    <citation type="submission" date="2018-08" db="EMBL/GenBank/DDBJ databases">
        <title>Genomic Encyclopedia of Type Strains, Phase IV (KMG-IV): sequencing the most valuable type-strain genomes for metagenomic binning, comparative biology and taxonomic classification.</title>
        <authorList>
            <person name="Goeker M."/>
        </authorList>
    </citation>
    <scope>NUCLEOTIDE SEQUENCE [LARGE SCALE GENOMIC DNA]</scope>
    <source>
        <strain evidence="4 5">DSM 18841</strain>
    </source>
</reference>
<evidence type="ECO:0000256" key="1">
    <source>
        <dbReference type="ARBA" id="ARBA00022729"/>
    </source>
</evidence>
<evidence type="ECO:0000313" key="5">
    <source>
        <dbReference type="Proteomes" id="UP000256884"/>
    </source>
</evidence>
<name>A0A3E0I7L8_9FLAO</name>
<evidence type="ECO:0000313" key="4">
    <source>
        <dbReference type="EMBL" id="REH54754.1"/>
    </source>
</evidence>
<protein>
    <submittedName>
        <fullName evidence="4">Putative secreted protein (Por secretion system target)</fullName>
    </submittedName>
</protein>
<gene>
    <name evidence="4" type="ORF">C7448_102279</name>
</gene>
<dbReference type="Pfam" id="PF18962">
    <property type="entry name" value="Por_Secre_tail"/>
    <property type="match status" value="1"/>
</dbReference>